<dbReference type="SUPFAM" id="SSF48403">
    <property type="entry name" value="Ankyrin repeat"/>
    <property type="match status" value="1"/>
</dbReference>
<dbReference type="PROSITE" id="PS50088">
    <property type="entry name" value="ANK_REPEAT"/>
    <property type="match status" value="3"/>
</dbReference>
<protein>
    <submittedName>
        <fullName evidence="4">Ankk1 protein</fullName>
    </submittedName>
</protein>
<dbReference type="GO" id="GO:0004540">
    <property type="term" value="F:RNA nuclease activity"/>
    <property type="evidence" value="ECO:0007669"/>
    <property type="project" value="TreeGrafter"/>
</dbReference>
<accession>A0A812RC71</accession>
<dbReference type="InterPro" id="IPR002110">
    <property type="entry name" value="Ankyrin_rpt"/>
</dbReference>
<keyword evidence="1" id="KW-0677">Repeat</keyword>
<dbReference type="PROSITE" id="PS50297">
    <property type="entry name" value="ANK_REP_REGION"/>
    <property type="match status" value="2"/>
</dbReference>
<dbReference type="InterPro" id="IPR036770">
    <property type="entry name" value="Ankyrin_rpt-contain_sf"/>
</dbReference>
<organism evidence="4 5">
    <name type="scientific">Symbiodinium natans</name>
    <dbReference type="NCBI Taxonomy" id="878477"/>
    <lineage>
        <taxon>Eukaryota</taxon>
        <taxon>Sar</taxon>
        <taxon>Alveolata</taxon>
        <taxon>Dinophyceae</taxon>
        <taxon>Suessiales</taxon>
        <taxon>Symbiodiniaceae</taxon>
        <taxon>Symbiodinium</taxon>
    </lineage>
</organism>
<dbReference type="SMART" id="SM00248">
    <property type="entry name" value="ANK"/>
    <property type="match status" value="3"/>
</dbReference>
<comment type="caution">
    <text evidence="4">The sequence shown here is derived from an EMBL/GenBank/DDBJ whole genome shotgun (WGS) entry which is preliminary data.</text>
</comment>
<evidence type="ECO:0000256" key="3">
    <source>
        <dbReference type="PROSITE-ProRule" id="PRU00023"/>
    </source>
</evidence>
<dbReference type="GO" id="GO:0003723">
    <property type="term" value="F:RNA binding"/>
    <property type="evidence" value="ECO:0007669"/>
    <property type="project" value="TreeGrafter"/>
</dbReference>
<proteinExistence type="predicted"/>
<evidence type="ECO:0000313" key="5">
    <source>
        <dbReference type="Proteomes" id="UP000604046"/>
    </source>
</evidence>
<feature type="repeat" description="ANK" evidence="3">
    <location>
        <begin position="123"/>
        <end position="155"/>
    </location>
</feature>
<evidence type="ECO:0000256" key="2">
    <source>
        <dbReference type="ARBA" id="ARBA00023043"/>
    </source>
</evidence>
<reference evidence="4" key="1">
    <citation type="submission" date="2021-02" db="EMBL/GenBank/DDBJ databases">
        <authorList>
            <person name="Dougan E. K."/>
            <person name="Rhodes N."/>
            <person name="Thang M."/>
            <person name="Chan C."/>
        </authorList>
    </citation>
    <scope>NUCLEOTIDE SEQUENCE</scope>
</reference>
<keyword evidence="5" id="KW-1185">Reference proteome</keyword>
<dbReference type="Gene3D" id="1.25.40.20">
    <property type="entry name" value="Ankyrin repeat-containing domain"/>
    <property type="match status" value="1"/>
</dbReference>
<evidence type="ECO:0000313" key="4">
    <source>
        <dbReference type="EMBL" id="CAE7430733.1"/>
    </source>
</evidence>
<dbReference type="Proteomes" id="UP000604046">
    <property type="component" value="Unassembled WGS sequence"/>
</dbReference>
<dbReference type="Pfam" id="PF12796">
    <property type="entry name" value="Ank_2"/>
    <property type="match status" value="1"/>
</dbReference>
<dbReference type="PANTHER" id="PTHR24141">
    <property type="entry name" value="2-5A-DEPENDENT RIBONUCLEASE"/>
    <property type="match status" value="1"/>
</dbReference>
<dbReference type="AlphaFoldDB" id="A0A812RC71"/>
<gene>
    <name evidence="4" type="primary">Ankk1</name>
    <name evidence="4" type="ORF">SNAT2548_LOCUS23412</name>
</gene>
<evidence type="ECO:0000256" key="1">
    <source>
        <dbReference type="ARBA" id="ARBA00022737"/>
    </source>
</evidence>
<feature type="repeat" description="ANK" evidence="3">
    <location>
        <begin position="191"/>
        <end position="223"/>
    </location>
</feature>
<dbReference type="PANTHER" id="PTHR24141:SF1">
    <property type="entry name" value="2-5A-DEPENDENT RIBONUCLEASE"/>
    <property type="match status" value="1"/>
</dbReference>
<name>A0A812RC71_9DINO</name>
<keyword evidence="2 3" id="KW-0040">ANK repeat</keyword>
<dbReference type="GO" id="GO:0006396">
    <property type="term" value="P:RNA processing"/>
    <property type="evidence" value="ECO:0007669"/>
    <property type="project" value="TreeGrafter"/>
</dbReference>
<dbReference type="EMBL" id="CAJNDS010002321">
    <property type="protein sequence ID" value="CAE7430733.1"/>
    <property type="molecule type" value="Genomic_DNA"/>
</dbReference>
<feature type="repeat" description="ANK" evidence="3">
    <location>
        <begin position="157"/>
        <end position="189"/>
    </location>
</feature>
<sequence length="246" mass="27363">MASRRPLAPCYLGPPKEVDAVAEGYARVYHNRRRTAWTDYKIAATGEDNLSLSRQSTADTDIGMYDSKQQPDGSFSMSPSTRQLLTQLDSEKCIGCCMQRNKILEEALTYCRIPGYIQPCADDGWSPLLIATQRRNYSAIKTLLAHGAEVDCREPQSGWTPLMFAASIGDCNIVKLLLEYNASINDFASPHDWNPLCCALQANNKEVARVLLDAGADVSLIKRRHPALAEMYECELEEMSAAPTHR</sequence>
<dbReference type="OrthoDB" id="194358at2759"/>